<feature type="repeat" description="WD" evidence="9">
    <location>
        <begin position="735"/>
        <end position="776"/>
    </location>
</feature>
<dbReference type="InterPro" id="IPR001680">
    <property type="entry name" value="WD40_rpt"/>
</dbReference>
<comment type="similarity">
    <text evidence="1">Belongs to the WD repeat G protein beta family. Ribosomal protein RACK1 subfamily.</text>
</comment>
<dbReference type="Pfam" id="PF00171">
    <property type="entry name" value="Aldedh"/>
    <property type="match status" value="1"/>
</dbReference>
<dbReference type="PROSITE" id="PS50294">
    <property type="entry name" value="WD_REPEATS_REGION"/>
    <property type="match status" value="5"/>
</dbReference>
<dbReference type="EMBL" id="KV454299">
    <property type="protein sequence ID" value="ODQ70788.1"/>
    <property type="molecule type" value="Genomic_DNA"/>
</dbReference>
<dbReference type="SMART" id="SM00320">
    <property type="entry name" value="WD40"/>
    <property type="match status" value="7"/>
</dbReference>
<feature type="repeat" description="WD" evidence="9">
    <location>
        <begin position="558"/>
        <end position="600"/>
    </location>
</feature>
<dbReference type="InterPro" id="IPR029510">
    <property type="entry name" value="Ald_DH_CS_GLU"/>
</dbReference>
<dbReference type="PANTHER" id="PTHR43570">
    <property type="entry name" value="ALDEHYDE DEHYDROGENASE"/>
    <property type="match status" value="1"/>
</dbReference>
<protein>
    <recommendedName>
        <fullName evidence="7">Small ribosomal subunit protein RACK1</fullName>
    </recommendedName>
    <alternativeName>
        <fullName evidence="8">Guanine nucleotide-binding protein subunit beta-like protein</fullName>
    </alternativeName>
</protein>
<dbReference type="Gene3D" id="3.40.309.10">
    <property type="entry name" value="Aldehyde Dehydrogenase, Chain A, domain 2"/>
    <property type="match status" value="1"/>
</dbReference>
<keyword evidence="14" id="KW-1185">Reference proteome</keyword>
<dbReference type="InterPro" id="IPR020472">
    <property type="entry name" value="WD40_PAC1"/>
</dbReference>
<evidence type="ECO:0000256" key="8">
    <source>
        <dbReference type="ARBA" id="ARBA00035400"/>
    </source>
</evidence>
<evidence type="ECO:0000256" key="6">
    <source>
        <dbReference type="ARBA" id="ARBA00023027"/>
    </source>
</evidence>
<evidence type="ECO:0000256" key="3">
    <source>
        <dbReference type="ARBA" id="ARBA00022574"/>
    </source>
</evidence>
<sequence length="863" mass="94572">MAESAISLQSTIDDLSTPLEYIPKIHETCVSTFKSHKTLPIEYRLDQLRNLYYAVSDHKDDLLAALTVDLHKHPTEGLMTELGGTLNDIAGAISNLKSWAKDEKRSGGLLFGSMKPTVRREPYGTVLIISPWNYPVFLTIPPLVGAIAAGNTAILKLSEHAPATAKVITEIISSALDPDAYRVVNGTALQATTLLDLKFDFIFYTGSGRVGKQVALAAAKTLTPTVLELGGKSPAFVLDDSNMKVVARRIVYGKFVNAGQTCVAPDYILLKRGLEDAFVSSIKAALDDFFPGLNKDESAYSHMINVAGFDRMLRIIDSSNGKVVIGGSETADRASKFVEPTVILDVMPDDSTMEDEIFGPVLPIVVIDSVDEGIEYVNNNHDTPLALYVFTTDRSVQKRVLDFTRSGGAMINGAIVHVGIMSLPFGGVGQSGMGSYHGRDSFEAFSHKRAIATDPYWSEVLTSLRYPPYTASKTSTYNSVAIPTAWFPREGSVIGTTVFHKLFRGFWYQTARIEHAFVSVWDDSQSDVRVESAVGGACDQWTDVSGLSLAAFLCFRAFWSKASWVTCLATTPENPDLLLSGSRDKTLIVWQLTRDETAYGVPKRSLHGHSHIVQDAVISSDGLYAISASWDKTMRLWELKTGKTIHRFVGHTSDVLSVSFSSDNRQIVSGSRDKTIKLWNILAECKYTITDKGHSDWVSTVRFSPNPANPLIVSAGWDKLVKVWNLELAELQTDHVGHTGYINALTISPDGTLCASGGKDGSTMLWDLNESKHLYSLDAGDEIHALTFSPNRYWLCAATASSIKIFDLEKKVPVDDLKPDFVEGGAKAKVPECISLAWSSDGQNLFAGYTDNKIRVWQVMQSN</sequence>
<reference evidence="13 14" key="1">
    <citation type="journal article" date="2016" name="Proc. Natl. Acad. Sci. U.S.A.">
        <title>Comparative genomics of biotechnologically important yeasts.</title>
        <authorList>
            <person name="Riley R."/>
            <person name="Haridas S."/>
            <person name="Wolfe K.H."/>
            <person name="Lopes M.R."/>
            <person name="Hittinger C.T."/>
            <person name="Goeker M."/>
            <person name="Salamov A.A."/>
            <person name="Wisecaver J.H."/>
            <person name="Long T.M."/>
            <person name="Calvey C.H."/>
            <person name="Aerts A.L."/>
            <person name="Barry K.W."/>
            <person name="Choi C."/>
            <person name="Clum A."/>
            <person name="Coughlan A.Y."/>
            <person name="Deshpande S."/>
            <person name="Douglass A.P."/>
            <person name="Hanson S.J."/>
            <person name="Klenk H.-P."/>
            <person name="LaButti K.M."/>
            <person name="Lapidus A."/>
            <person name="Lindquist E.A."/>
            <person name="Lipzen A.M."/>
            <person name="Meier-Kolthoff J.P."/>
            <person name="Ohm R.A."/>
            <person name="Otillar R.P."/>
            <person name="Pangilinan J.L."/>
            <person name="Peng Y."/>
            <person name="Rokas A."/>
            <person name="Rosa C.A."/>
            <person name="Scheuner C."/>
            <person name="Sibirny A.A."/>
            <person name="Slot J.C."/>
            <person name="Stielow J.B."/>
            <person name="Sun H."/>
            <person name="Kurtzman C.P."/>
            <person name="Blackwell M."/>
            <person name="Grigoriev I.V."/>
            <person name="Jeffries T.W."/>
        </authorList>
    </citation>
    <scope>NUCLEOTIDE SEQUENCE [LARGE SCALE GENOMIC DNA]</scope>
    <source>
        <strain evidence="13 14">NRRL Y-11557</strain>
    </source>
</reference>
<evidence type="ECO:0000256" key="2">
    <source>
        <dbReference type="ARBA" id="ARBA00009986"/>
    </source>
</evidence>
<dbReference type="CDD" id="cd07135">
    <property type="entry name" value="ALDH_F14-YMR110C"/>
    <property type="match status" value="1"/>
</dbReference>
<dbReference type="GO" id="GO:0006081">
    <property type="term" value="P:aldehyde metabolic process"/>
    <property type="evidence" value="ECO:0007669"/>
    <property type="project" value="InterPro"/>
</dbReference>
<dbReference type="InterPro" id="IPR019775">
    <property type="entry name" value="WD40_repeat_CS"/>
</dbReference>
<dbReference type="OrthoDB" id="440325at2759"/>
<evidence type="ECO:0000256" key="9">
    <source>
        <dbReference type="PROSITE-ProRule" id="PRU00221"/>
    </source>
</evidence>
<dbReference type="Gene3D" id="3.40.605.10">
    <property type="entry name" value="Aldehyde Dehydrogenase, Chain A, domain 1"/>
    <property type="match status" value="1"/>
</dbReference>
<dbReference type="InterPro" id="IPR016162">
    <property type="entry name" value="Ald_DH_N"/>
</dbReference>
<feature type="repeat" description="WD" evidence="9">
    <location>
        <begin position="835"/>
        <end position="863"/>
    </location>
</feature>
<dbReference type="InterPro" id="IPR012394">
    <property type="entry name" value="Aldehyde_DH_NAD(P)"/>
</dbReference>
<evidence type="ECO:0000313" key="14">
    <source>
        <dbReference type="Proteomes" id="UP000094385"/>
    </source>
</evidence>
<dbReference type="AlphaFoldDB" id="A0A1E3PZQ7"/>
<dbReference type="GO" id="GO:0007186">
    <property type="term" value="P:G protein-coupled receptor signaling pathway"/>
    <property type="evidence" value="ECO:0007669"/>
    <property type="project" value="UniProtKB-ARBA"/>
</dbReference>
<evidence type="ECO:0000256" key="7">
    <source>
        <dbReference type="ARBA" id="ARBA00035297"/>
    </source>
</evidence>
<dbReference type="Pfam" id="PF00400">
    <property type="entry name" value="WD40"/>
    <property type="match status" value="6"/>
</dbReference>
<evidence type="ECO:0000313" key="13">
    <source>
        <dbReference type="EMBL" id="ODQ70788.1"/>
    </source>
</evidence>
<dbReference type="CDD" id="cd00200">
    <property type="entry name" value="WD40"/>
    <property type="match status" value="1"/>
</dbReference>
<dbReference type="GO" id="GO:0004029">
    <property type="term" value="F:aldehyde dehydrogenase (NAD+) activity"/>
    <property type="evidence" value="ECO:0007669"/>
    <property type="project" value="TreeGrafter"/>
</dbReference>
<dbReference type="InterPro" id="IPR015590">
    <property type="entry name" value="Aldehyde_DH_dom"/>
</dbReference>
<dbReference type="FunFam" id="2.130.10.10:FF:000039">
    <property type="entry name" value="Guanine nucleotide-binding protein subunit beta-like protein"/>
    <property type="match status" value="1"/>
</dbReference>
<dbReference type="PROSITE" id="PS50082">
    <property type="entry name" value="WD_REPEATS_2"/>
    <property type="match status" value="6"/>
</dbReference>
<gene>
    <name evidence="13" type="ORF">LIPSTDRAFT_5547</name>
</gene>
<dbReference type="InterPro" id="IPR036322">
    <property type="entry name" value="WD40_repeat_dom_sf"/>
</dbReference>
<evidence type="ECO:0000256" key="5">
    <source>
        <dbReference type="ARBA" id="ARBA00023002"/>
    </source>
</evidence>
<name>A0A1E3PZQ7_LIPST</name>
<dbReference type="Proteomes" id="UP000094385">
    <property type="component" value="Unassembled WGS sequence"/>
</dbReference>
<evidence type="ECO:0000256" key="10">
    <source>
        <dbReference type="PROSITE-ProRule" id="PRU10007"/>
    </source>
</evidence>
<feature type="domain" description="Aldehyde dehydrogenase" evidence="12">
    <location>
        <begin position="27"/>
        <end position="449"/>
    </location>
</feature>
<dbReference type="InterPro" id="IPR015943">
    <property type="entry name" value="WD40/YVTN_repeat-like_dom_sf"/>
</dbReference>
<feature type="repeat" description="WD" evidence="9">
    <location>
        <begin position="691"/>
        <end position="734"/>
    </location>
</feature>
<dbReference type="PANTHER" id="PTHR43570:SF16">
    <property type="entry name" value="ALDEHYDE DEHYDROGENASE TYPE III, ISOFORM Q"/>
    <property type="match status" value="1"/>
</dbReference>
<dbReference type="Gene3D" id="2.130.10.10">
    <property type="entry name" value="YVTN repeat-like/Quinoprotein amine dehydrogenase"/>
    <property type="match status" value="1"/>
</dbReference>
<dbReference type="PROSITE" id="PS00687">
    <property type="entry name" value="ALDEHYDE_DEHYDR_GLU"/>
    <property type="match status" value="1"/>
</dbReference>
<dbReference type="SUPFAM" id="SSF50978">
    <property type="entry name" value="WD40 repeat-like"/>
    <property type="match status" value="1"/>
</dbReference>
<feature type="repeat" description="WD" evidence="9">
    <location>
        <begin position="648"/>
        <end position="681"/>
    </location>
</feature>
<evidence type="ECO:0000256" key="4">
    <source>
        <dbReference type="ARBA" id="ARBA00022737"/>
    </source>
</evidence>
<keyword evidence="4" id="KW-0677">Repeat</keyword>
<dbReference type="GO" id="GO:0005092">
    <property type="term" value="F:GDP-dissociation inhibitor activity"/>
    <property type="evidence" value="ECO:0007669"/>
    <property type="project" value="UniProtKB-ARBA"/>
</dbReference>
<evidence type="ECO:0000256" key="11">
    <source>
        <dbReference type="RuleBase" id="RU003345"/>
    </source>
</evidence>
<feature type="repeat" description="WD" evidence="9">
    <location>
        <begin position="606"/>
        <end position="647"/>
    </location>
</feature>
<organism evidence="13 14">
    <name type="scientific">Lipomyces starkeyi NRRL Y-11557</name>
    <dbReference type="NCBI Taxonomy" id="675824"/>
    <lineage>
        <taxon>Eukaryota</taxon>
        <taxon>Fungi</taxon>
        <taxon>Dikarya</taxon>
        <taxon>Ascomycota</taxon>
        <taxon>Saccharomycotina</taxon>
        <taxon>Lipomycetes</taxon>
        <taxon>Lipomycetales</taxon>
        <taxon>Lipomycetaceae</taxon>
        <taxon>Lipomyces</taxon>
    </lineage>
</organism>
<proteinExistence type="inferred from homology"/>
<dbReference type="PROSITE" id="PS00678">
    <property type="entry name" value="WD_REPEATS_1"/>
    <property type="match status" value="4"/>
</dbReference>
<feature type="active site" evidence="10">
    <location>
        <position position="228"/>
    </location>
</feature>
<accession>A0A1E3PZQ7</accession>
<evidence type="ECO:0000256" key="1">
    <source>
        <dbReference type="ARBA" id="ARBA00007253"/>
    </source>
</evidence>
<dbReference type="PRINTS" id="PR00320">
    <property type="entry name" value="GPROTEINBRPT"/>
</dbReference>
<evidence type="ECO:0000259" key="12">
    <source>
        <dbReference type="Pfam" id="PF00171"/>
    </source>
</evidence>
<dbReference type="STRING" id="675824.A0A1E3PZQ7"/>
<dbReference type="FunFam" id="3.40.309.10:FF:000025">
    <property type="entry name" value="Aldehyde dehydrogenase"/>
    <property type="match status" value="1"/>
</dbReference>
<comment type="similarity">
    <text evidence="2 11">Belongs to the aldehyde dehydrogenase family.</text>
</comment>
<dbReference type="InterPro" id="IPR016160">
    <property type="entry name" value="Ald_DH_CS_CYS"/>
</dbReference>
<dbReference type="InterPro" id="IPR016163">
    <property type="entry name" value="Ald_DH_C"/>
</dbReference>
<dbReference type="GO" id="GO:0005737">
    <property type="term" value="C:cytoplasm"/>
    <property type="evidence" value="ECO:0007669"/>
    <property type="project" value="TreeGrafter"/>
</dbReference>
<keyword evidence="6" id="KW-0520">NAD</keyword>
<keyword evidence="5 11" id="KW-0560">Oxidoreductase</keyword>
<keyword evidence="3 9" id="KW-0853">WD repeat</keyword>
<dbReference type="FunFam" id="3.40.605.10:FF:000004">
    <property type="entry name" value="Aldehyde dehydrogenase"/>
    <property type="match status" value="1"/>
</dbReference>
<dbReference type="InterPro" id="IPR016161">
    <property type="entry name" value="Ald_DH/histidinol_DH"/>
</dbReference>
<dbReference type="SUPFAM" id="SSF53720">
    <property type="entry name" value="ALDH-like"/>
    <property type="match status" value="1"/>
</dbReference>
<dbReference type="PROSITE" id="PS00070">
    <property type="entry name" value="ALDEHYDE_DEHYDR_CYS"/>
    <property type="match status" value="1"/>
</dbReference>